<dbReference type="GO" id="GO:0016787">
    <property type="term" value="F:hydrolase activity"/>
    <property type="evidence" value="ECO:0007669"/>
    <property type="project" value="UniProtKB-KW"/>
</dbReference>
<dbReference type="EMBL" id="CAUJNA010002358">
    <property type="protein sequence ID" value="CAJ1392569.1"/>
    <property type="molecule type" value="Genomic_DNA"/>
</dbReference>
<evidence type="ECO:0000259" key="7">
    <source>
        <dbReference type="PROSITE" id="PS51716"/>
    </source>
</evidence>
<dbReference type="InterPro" id="IPR030385">
    <property type="entry name" value="G_IRG_dom"/>
</dbReference>
<dbReference type="InterPro" id="IPR051515">
    <property type="entry name" value="IRG"/>
</dbReference>
<keyword evidence="5" id="KW-0175">Coiled coil</keyword>
<evidence type="ECO:0000256" key="4">
    <source>
        <dbReference type="ARBA" id="ARBA00023134"/>
    </source>
</evidence>
<name>A0AA36ITF6_9DINO</name>
<dbReference type="InterPro" id="IPR007743">
    <property type="entry name" value="Immunity-related_GTPase-like"/>
</dbReference>
<dbReference type="Pfam" id="PF05049">
    <property type="entry name" value="IIGP"/>
    <property type="match status" value="2"/>
</dbReference>
<dbReference type="InterPro" id="IPR027417">
    <property type="entry name" value="P-loop_NTPase"/>
</dbReference>
<keyword evidence="4" id="KW-0342">GTP-binding</keyword>
<evidence type="ECO:0000256" key="2">
    <source>
        <dbReference type="ARBA" id="ARBA00022741"/>
    </source>
</evidence>
<dbReference type="PROSITE" id="PS51716">
    <property type="entry name" value="G_IRG"/>
    <property type="match status" value="1"/>
</dbReference>
<dbReference type="AlphaFoldDB" id="A0AA36ITF6"/>
<keyword evidence="6" id="KW-0732">Signal</keyword>
<comment type="similarity">
    <text evidence="1">Belongs to the TRAFAC class dynamin-like GTPase superfamily. IRG family.</text>
</comment>
<dbReference type="GO" id="GO:0005525">
    <property type="term" value="F:GTP binding"/>
    <property type="evidence" value="ECO:0007669"/>
    <property type="project" value="UniProtKB-KW"/>
</dbReference>
<sequence>MGRRGVALLVTLGALPAFLLPRQEKSLRSGRRPLARGAISDSPRGERLLRRGLPEAALLGGVALLGALRPKSAPGISQELQQANREAKKEVQKARQGPRGRLQEALKKLSLLEAQIEAAKGDEEEYPVPEYLEAASKSGKIMLAITGSSGVGKSSLVNALRKLRDTDSEAAETGIQETTLEPMMYNFKAEEGLFNQRFYRRLQEGEKLRRKDRVVLTLPDGVSSCGEVLEVKHAKGPSHAKHEATKVRLEDDSVLEVDTEHVAGIALDVAIWDLPGAGTPNCPQATYVRRMGIRYYDVVLLVTSSRFTEAELMLVEELKRVKVPFFMVRNKVDVDIQSEILKEEESYDDDRDLTKEEKHKVTAETLGCIKDYFKLEYGLDKVYCVSSRRKLHSKWDFPSLERDILEAIRMQRG</sequence>
<feature type="signal peptide" evidence="6">
    <location>
        <begin position="1"/>
        <end position="21"/>
    </location>
</feature>
<comment type="caution">
    <text evidence="8">The sequence shown here is derived from an EMBL/GenBank/DDBJ whole genome shotgun (WGS) entry which is preliminary data.</text>
</comment>
<dbReference type="Proteomes" id="UP001178507">
    <property type="component" value="Unassembled WGS sequence"/>
</dbReference>
<evidence type="ECO:0000313" key="8">
    <source>
        <dbReference type="EMBL" id="CAJ1392569.1"/>
    </source>
</evidence>
<organism evidence="8 9">
    <name type="scientific">Effrenium voratum</name>
    <dbReference type="NCBI Taxonomy" id="2562239"/>
    <lineage>
        <taxon>Eukaryota</taxon>
        <taxon>Sar</taxon>
        <taxon>Alveolata</taxon>
        <taxon>Dinophyceae</taxon>
        <taxon>Suessiales</taxon>
        <taxon>Symbiodiniaceae</taxon>
        <taxon>Effrenium</taxon>
    </lineage>
</organism>
<evidence type="ECO:0000256" key="6">
    <source>
        <dbReference type="SAM" id="SignalP"/>
    </source>
</evidence>
<evidence type="ECO:0000256" key="5">
    <source>
        <dbReference type="SAM" id="Coils"/>
    </source>
</evidence>
<dbReference type="PANTHER" id="PTHR32341">
    <property type="entry name" value="INTERFERON-INDUCIBLE GTPASE"/>
    <property type="match status" value="1"/>
</dbReference>
<accession>A0AA36ITF6</accession>
<evidence type="ECO:0000313" key="9">
    <source>
        <dbReference type="Proteomes" id="UP001178507"/>
    </source>
</evidence>
<feature type="chain" id="PRO_5041320835" description="IRG-type G domain-containing protein" evidence="6">
    <location>
        <begin position="22"/>
        <end position="413"/>
    </location>
</feature>
<keyword evidence="3" id="KW-0378">Hydrolase</keyword>
<gene>
    <name evidence="8" type="ORF">EVOR1521_LOCUS17631</name>
</gene>
<reference evidence="8" key="1">
    <citation type="submission" date="2023-08" db="EMBL/GenBank/DDBJ databases">
        <authorList>
            <person name="Chen Y."/>
            <person name="Shah S."/>
            <person name="Dougan E. K."/>
            <person name="Thang M."/>
            <person name="Chan C."/>
        </authorList>
    </citation>
    <scope>NUCLEOTIDE SEQUENCE</scope>
</reference>
<keyword evidence="9" id="KW-1185">Reference proteome</keyword>
<proteinExistence type="inferred from homology"/>
<protein>
    <recommendedName>
        <fullName evidence="7">IRG-type G domain-containing protein</fullName>
    </recommendedName>
</protein>
<evidence type="ECO:0000256" key="1">
    <source>
        <dbReference type="ARBA" id="ARBA00005429"/>
    </source>
</evidence>
<feature type="coiled-coil region" evidence="5">
    <location>
        <begin position="77"/>
        <end position="122"/>
    </location>
</feature>
<dbReference type="Gene3D" id="3.40.50.300">
    <property type="entry name" value="P-loop containing nucleotide triphosphate hydrolases"/>
    <property type="match status" value="1"/>
</dbReference>
<evidence type="ECO:0000256" key="3">
    <source>
        <dbReference type="ARBA" id="ARBA00022801"/>
    </source>
</evidence>
<feature type="domain" description="IRG-type G" evidence="7">
    <location>
        <begin position="139"/>
        <end position="407"/>
    </location>
</feature>
<dbReference type="PANTHER" id="PTHR32341:SF10">
    <property type="entry name" value="INTERFERON-INDUCIBLE GTPASE 5"/>
    <property type="match status" value="1"/>
</dbReference>
<dbReference type="GO" id="GO:0016020">
    <property type="term" value="C:membrane"/>
    <property type="evidence" value="ECO:0007669"/>
    <property type="project" value="InterPro"/>
</dbReference>
<dbReference type="SUPFAM" id="SSF52540">
    <property type="entry name" value="P-loop containing nucleoside triphosphate hydrolases"/>
    <property type="match status" value="1"/>
</dbReference>
<keyword evidence="2" id="KW-0547">Nucleotide-binding</keyword>